<reference evidence="2 3" key="1">
    <citation type="submission" date="2022-11" db="EMBL/GenBank/DDBJ databases">
        <title>Minimal conservation of predation-associated metabolite biosynthetic gene clusters underscores biosynthetic potential of Myxococcota including descriptions for ten novel species: Archangium lansinium sp. nov., Myxococcus landrumus sp. nov., Nannocystis bai.</title>
        <authorList>
            <person name="Ahearne A."/>
            <person name="Stevens C."/>
            <person name="Phillips K."/>
        </authorList>
    </citation>
    <scope>NUCLEOTIDE SEQUENCE [LARGE SCALE GENOMIC DNA]</scope>
    <source>
        <strain evidence="2 3">MIWBW</strain>
    </source>
</reference>
<feature type="region of interest" description="Disordered" evidence="1">
    <location>
        <begin position="382"/>
        <end position="406"/>
    </location>
</feature>
<evidence type="ECO:0000313" key="3">
    <source>
        <dbReference type="Proteomes" id="UP001207654"/>
    </source>
</evidence>
<name>A0ABT4ACS4_9BACT</name>
<evidence type="ECO:0000313" key="2">
    <source>
        <dbReference type="EMBL" id="MCY1079469.1"/>
    </source>
</evidence>
<proteinExistence type="predicted"/>
<dbReference type="Proteomes" id="UP001207654">
    <property type="component" value="Unassembled WGS sequence"/>
</dbReference>
<dbReference type="RefSeq" id="WP_267538186.1">
    <property type="nucleotide sequence ID" value="NZ_JAPNKA010000001.1"/>
</dbReference>
<sequence>MNKHFFERFEREGSGRSNAPAFAMLGVLASYPEMGLEHLRPGERLTLSGLIPGEPLRFGFSPRDRAILEQFHALWPMWVDGLAANWANLVSEFGPQRIEIAQDDENPEVLAYFAELLADASVGAASVYIRGGEPRWDRPLLWPLEIVAQSSERRLIEVLWENVSGGDALVRWPPLEKSAVGHVLLVPPDISFVPGAPGTQAREMPSSAIAIAFVSERKTAVEAMALGLKLRYRLDTDAVLVVRTPMKRREECWLALLAALSSGRALDEAVLLASRSLAVPFLLSSWKFLTKAKLAAWDEQGAASELLRFSELLRDRFELVDVVVPEPLARSLGVESSQLSAPELAAALRRFLSEPGVERQPGLGAALAQLRWAVRAAEEGLEVPLSQNSSTPPPLDPKPPRKPQPRYLQANIFSTDEDAAVHEPGALLADRTYQLEVHIGPVHLGSRFVWKPFPEADLPSSPGGNDLTVVFADISGGRKPPPPQLARIHLPPEGDSTPCSFKFSTPVLEGLEPSAERFSARIAVLYRNRVLQTALLSAPVVSSVEARMRVWRGVEQDMELPPVFSNEALDERTHFDAALVLNHDAAGVAGAMMVEDEKARWLNIDQPDLEESIRQLRARLDVLTQSADRPVGLEDGRLVSLLVTLANQGALLWRIVVDQPGVGPGLRQGKRLQILEARWGTFLPVELFYEFPAPHTKAQLCPNARQALETGECDHECHRDEELAEDYVCPAGFWGLTRVLERQRVVDPEQARGDVGLRSMPSRELRTIPLLLKGLVGASHRVDSHDIGSMDKVRHTLRTLWPDCTQEVKGWKEWAKAVQQHAPSLLVLLVHTGIEERTDVATIEIADEELAVSRLHERHVRQKDSSGGVLVLLLGCSPVLPAVKFQSVVGQFLWAGRGSAVVVSSVADMLGRHAGPTTAELLNGLGDLVRQGAVNVGDAFIRLRRKLLAGGDPLMLGLAVYGDVDWYLVAPTSPREDVDAETGDVARRMWGLPDSGACA</sequence>
<evidence type="ECO:0000256" key="1">
    <source>
        <dbReference type="SAM" id="MobiDB-lite"/>
    </source>
</evidence>
<dbReference type="EMBL" id="JAPNKA010000001">
    <property type="protein sequence ID" value="MCY1079469.1"/>
    <property type="molecule type" value="Genomic_DNA"/>
</dbReference>
<accession>A0ABT4ACS4</accession>
<evidence type="ECO:0008006" key="4">
    <source>
        <dbReference type="Google" id="ProtNLM"/>
    </source>
</evidence>
<keyword evidence="3" id="KW-1185">Reference proteome</keyword>
<organism evidence="2 3">
    <name type="scientific">Archangium lansingense</name>
    <dbReference type="NCBI Taxonomy" id="2995310"/>
    <lineage>
        <taxon>Bacteria</taxon>
        <taxon>Pseudomonadati</taxon>
        <taxon>Myxococcota</taxon>
        <taxon>Myxococcia</taxon>
        <taxon>Myxococcales</taxon>
        <taxon>Cystobacterineae</taxon>
        <taxon>Archangiaceae</taxon>
        <taxon>Archangium</taxon>
    </lineage>
</organism>
<protein>
    <recommendedName>
        <fullName evidence="4">CHAT domain-containing protein</fullName>
    </recommendedName>
</protein>
<comment type="caution">
    <text evidence="2">The sequence shown here is derived from an EMBL/GenBank/DDBJ whole genome shotgun (WGS) entry which is preliminary data.</text>
</comment>
<gene>
    <name evidence="2" type="ORF">OV287_33930</name>
</gene>